<evidence type="ECO:0000256" key="4">
    <source>
        <dbReference type="SAM" id="Phobius"/>
    </source>
</evidence>
<organism evidence="6 7">
    <name type="scientific">Plakobranchus ocellatus</name>
    <dbReference type="NCBI Taxonomy" id="259542"/>
    <lineage>
        <taxon>Eukaryota</taxon>
        <taxon>Metazoa</taxon>
        <taxon>Spiralia</taxon>
        <taxon>Lophotrochozoa</taxon>
        <taxon>Mollusca</taxon>
        <taxon>Gastropoda</taxon>
        <taxon>Heterobranchia</taxon>
        <taxon>Euthyneura</taxon>
        <taxon>Panpulmonata</taxon>
        <taxon>Sacoglossa</taxon>
        <taxon>Placobranchoidea</taxon>
        <taxon>Plakobranchidae</taxon>
        <taxon>Plakobranchus</taxon>
    </lineage>
</organism>
<keyword evidence="4" id="KW-1133">Transmembrane helix</keyword>
<accession>A0AAV4CNF8</accession>
<keyword evidence="7" id="KW-1185">Reference proteome</keyword>
<reference evidence="6 7" key="1">
    <citation type="journal article" date="2021" name="Elife">
        <title>Chloroplast acquisition without the gene transfer in kleptoplastic sea slugs, Plakobranchus ocellatus.</title>
        <authorList>
            <person name="Maeda T."/>
            <person name="Takahashi S."/>
            <person name="Yoshida T."/>
            <person name="Shimamura S."/>
            <person name="Takaki Y."/>
            <person name="Nagai Y."/>
            <person name="Toyoda A."/>
            <person name="Suzuki Y."/>
            <person name="Arimoto A."/>
            <person name="Ishii H."/>
            <person name="Satoh N."/>
            <person name="Nishiyama T."/>
            <person name="Hasebe M."/>
            <person name="Maruyama T."/>
            <person name="Minagawa J."/>
            <person name="Obokata J."/>
            <person name="Shigenobu S."/>
        </authorList>
    </citation>
    <scope>NUCLEOTIDE SEQUENCE [LARGE SCALE GENOMIC DNA]</scope>
</reference>
<dbReference type="GO" id="GO:0003841">
    <property type="term" value="F:1-acylglycerol-3-phosphate O-acyltransferase activity"/>
    <property type="evidence" value="ECO:0007669"/>
    <property type="project" value="TreeGrafter"/>
</dbReference>
<keyword evidence="2" id="KW-0808">Transferase</keyword>
<dbReference type="InterPro" id="IPR032098">
    <property type="entry name" value="Acyltransf_C"/>
</dbReference>
<evidence type="ECO:0000256" key="3">
    <source>
        <dbReference type="ARBA" id="ARBA00023315"/>
    </source>
</evidence>
<evidence type="ECO:0000313" key="7">
    <source>
        <dbReference type="Proteomes" id="UP000735302"/>
    </source>
</evidence>
<dbReference type="GO" id="GO:0012505">
    <property type="term" value="C:endomembrane system"/>
    <property type="evidence" value="ECO:0007669"/>
    <property type="project" value="TreeGrafter"/>
</dbReference>
<dbReference type="PANTHER" id="PTHR10983">
    <property type="entry name" value="1-ACYLGLYCEROL-3-PHOSPHATE ACYLTRANSFERASE-RELATED"/>
    <property type="match status" value="1"/>
</dbReference>
<gene>
    <name evidence="6" type="ORF">PoB_005987900</name>
</gene>
<name>A0AAV4CNF8_9GAST</name>
<dbReference type="Proteomes" id="UP000735302">
    <property type="component" value="Unassembled WGS sequence"/>
</dbReference>
<sequence length="165" mass="18951">MYRIVQAVYNCTVAFDSKGLIPSFMNIANGRPMMAHFHLERIPLDDVPVESDEICASFLRDLFKKKDDLFETFLQTGQFPGPKHHIPRRLNDLLMWAFWAVVLCVPLFWYIISVLLSGSYTQQLVLACIFFLGLLVARVMIKLTEIDQESDYATQTSKNGLKKSQ</sequence>
<evidence type="ECO:0000259" key="5">
    <source>
        <dbReference type="Pfam" id="PF16076"/>
    </source>
</evidence>
<keyword evidence="4" id="KW-0812">Transmembrane</keyword>
<protein>
    <submittedName>
        <fullName evidence="6">1-acyl-sn-glycerol-3-phosphate acyltransferase delta</fullName>
    </submittedName>
</protein>
<evidence type="ECO:0000313" key="6">
    <source>
        <dbReference type="EMBL" id="GFO33374.1"/>
    </source>
</evidence>
<keyword evidence="3 6" id="KW-0012">Acyltransferase</keyword>
<dbReference type="Pfam" id="PF16076">
    <property type="entry name" value="Acyltransf_C"/>
    <property type="match status" value="1"/>
</dbReference>
<comment type="caution">
    <text evidence="6">The sequence shown here is derived from an EMBL/GenBank/DDBJ whole genome shotgun (WGS) entry which is preliminary data.</text>
</comment>
<feature type="transmembrane region" description="Helical" evidence="4">
    <location>
        <begin position="124"/>
        <end position="141"/>
    </location>
</feature>
<keyword evidence="4" id="KW-0472">Membrane</keyword>
<evidence type="ECO:0000256" key="2">
    <source>
        <dbReference type="ARBA" id="ARBA00022679"/>
    </source>
</evidence>
<dbReference type="EMBL" id="BLXT01006771">
    <property type="protein sequence ID" value="GFO33374.1"/>
    <property type="molecule type" value="Genomic_DNA"/>
</dbReference>
<dbReference type="PANTHER" id="PTHR10983:SF24">
    <property type="entry name" value="1-ACYLGLYCEROL-3-PHOSPHATE O-ACYLTRANSFERASE 3, ISOFORM E-RELATED"/>
    <property type="match status" value="1"/>
</dbReference>
<proteinExistence type="inferred from homology"/>
<evidence type="ECO:0000256" key="1">
    <source>
        <dbReference type="ARBA" id="ARBA00008655"/>
    </source>
</evidence>
<feature type="domain" description="Acyltransferase C-terminal" evidence="5">
    <location>
        <begin position="29"/>
        <end position="99"/>
    </location>
</feature>
<comment type="similarity">
    <text evidence="1">Belongs to the 1-acyl-sn-glycerol-3-phosphate acyltransferase family.</text>
</comment>
<dbReference type="AlphaFoldDB" id="A0AAV4CNF8"/>
<feature type="transmembrane region" description="Helical" evidence="4">
    <location>
        <begin position="93"/>
        <end position="112"/>
    </location>
</feature>